<reference evidence="1 2" key="1">
    <citation type="submission" date="2018-10" db="EMBL/GenBank/DDBJ databases">
        <title>Sinomicrobium pectinilyticum sp. nov., a pectinase-producing bacterium isolated from alkaline and saline soil, and emended description of the genus Sinomicrobium.</title>
        <authorList>
            <person name="Cheng B."/>
            <person name="Li C."/>
            <person name="Lai Q."/>
            <person name="Du M."/>
            <person name="Shao Z."/>
            <person name="Xu P."/>
            <person name="Yang C."/>
        </authorList>
    </citation>
    <scope>NUCLEOTIDE SEQUENCE [LARGE SCALE GENOMIC DNA]</scope>
    <source>
        <strain evidence="1 2">5DNS001</strain>
    </source>
</reference>
<comment type="caution">
    <text evidence="1">The sequence shown here is derived from an EMBL/GenBank/DDBJ whole genome shotgun (WGS) entry which is preliminary data.</text>
</comment>
<evidence type="ECO:0000313" key="1">
    <source>
        <dbReference type="EMBL" id="RNL85383.1"/>
    </source>
</evidence>
<dbReference type="RefSeq" id="WP_123216384.1">
    <property type="nucleotide sequence ID" value="NZ_RJTM01000090.1"/>
</dbReference>
<dbReference type="InterPro" id="IPR018727">
    <property type="entry name" value="DUF2267"/>
</dbReference>
<protein>
    <submittedName>
        <fullName evidence="1">DUF2267 domain-containing protein</fullName>
    </submittedName>
</protein>
<proteinExistence type="predicted"/>
<accession>A0A3N0EC29</accession>
<evidence type="ECO:0000313" key="2">
    <source>
        <dbReference type="Proteomes" id="UP000267469"/>
    </source>
</evidence>
<name>A0A3N0EC29_SINP1</name>
<dbReference type="OrthoDB" id="1437314at2"/>
<gene>
    <name evidence="1" type="ORF">ED312_12645</name>
</gene>
<sequence length="149" mass="17139">MALNFNQYTTEANTFLKGYAKNLNLSNDKEKAGRILSAVLHALREIIPPEESLQLIAQFPMFLKAVYVNGWTLKSKREKVKNIPEFIDLVRSFDGPTSVYDFESDELAENYVQTTFISLRQYISLGELEDIRTGLPKDLKPLIYHSIMF</sequence>
<dbReference type="AlphaFoldDB" id="A0A3N0EC29"/>
<dbReference type="EMBL" id="RJTM01000090">
    <property type="protein sequence ID" value="RNL85383.1"/>
    <property type="molecule type" value="Genomic_DNA"/>
</dbReference>
<dbReference type="Pfam" id="PF10025">
    <property type="entry name" value="DUF2267"/>
    <property type="match status" value="1"/>
</dbReference>
<organism evidence="1 2">
    <name type="scientific">Sinomicrobium pectinilyticum</name>
    <dbReference type="NCBI Taxonomy" id="1084421"/>
    <lineage>
        <taxon>Bacteria</taxon>
        <taxon>Pseudomonadati</taxon>
        <taxon>Bacteroidota</taxon>
        <taxon>Flavobacteriia</taxon>
        <taxon>Flavobacteriales</taxon>
        <taxon>Flavobacteriaceae</taxon>
        <taxon>Sinomicrobium</taxon>
    </lineage>
</organism>
<dbReference type="Gene3D" id="1.10.490.110">
    <property type="entry name" value="Uncharacterized conserved protein DUF2267"/>
    <property type="match status" value="1"/>
</dbReference>
<keyword evidence="2" id="KW-1185">Reference proteome</keyword>
<dbReference type="Proteomes" id="UP000267469">
    <property type="component" value="Unassembled WGS sequence"/>
</dbReference>
<dbReference type="InterPro" id="IPR038282">
    <property type="entry name" value="DUF2267_sf"/>
</dbReference>